<keyword evidence="3" id="KW-1185">Reference proteome</keyword>
<protein>
    <submittedName>
        <fullName evidence="2">Uncharacterized protein</fullName>
    </submittedName>
</protein>
<dbReference type="OrthoDB" id="285465at2759"/>
<name>A0A0V0QYD7_PSEPJ</name>
<sequence length="146" mass="17165">MEPAYPNISDELRQSLAQKGLRAYKPKPLPEFLNPHSHTYWQTNVFLLAACWFGRRSATKDGCLRIFWSTAMCSIPFFALMSKGKLDSLDEILGKRRSFEERLEYSPITRRAWDRAVEINNEYQENLKQEISELEAKLYKKQQSQQ</sequence>
<reference evidence="2 3" key="1">
    <citation type="journal article" date="2015" name="Sci. Rep.">
        <title>Genome of the facultative scuticociliatosis pathogen Pseudocohnilembus persalinus provides insight into its virulence through horizontal gene transfer.</title>
        <authorList>
            <person name="Xiong J."/>
            <person name="Wang G."/>
            <person name="Cheng J."/>
            <person name="Tian M."/>
            <person name="Pan X."/>
            <person name="Warren A."/>
            <person name="Jiang C."/>
            <person name="Yuan D."/>
            <person name="Miao W."/>
        </authorList>
    </citation>
    <scope>NUCLEOTIDE SEQUENCE [LARGE SCALE GENOMIC DNA]</scope>
    <source>
        <strain evidence="2">36N120E</strain>
    </source>
</reference>
<dbReference type="InParanoid" id="A0A0V0QYD7"/>
<comment type="caution">
    <text evidence="2">The sequence shown here is derived from an EMBL/GenBank/DDBJ whole genome shotgun (WGS) entry which is preliminary data.</text>
</comment>
<dbReference type="OMA" id="WITNAFI"/>
<dbReference type="EMBL" id="LDAU01000086">
    <property type="protein sequence ID" value="KRX07169.1"/>
    <property type="molecule type" value="Genomic_DNA"/>
</dbReference>
<accession>A0A0V0QYD7</accession>
<dbReference type="AlphaFoldDB" id="A0A0V0QYD7"/>
<keyword evidence="1" id="KW-0175">Coiled coil</keyword>
<gene>
    <name evidence="2" type="ORF">PPERSA_00079</name>
</gene>
<evidence type="ECO:0000313" key="3">
    <source>
        <dbReference type="Proteomes" id="UP000054937"/>
    </source>
</evidence>
<organism evidence="2 3">
    <name type="scientific">Pseudocohnilembus persalinus</name>
    <name type="common">Ciliate</name>
    <dbReference type="NCBI Taxonomy" id="266149"/>
    <lineage>
        <taxon>Eukaryota</taxon>
        <taxon>Sar</taxon>
        <taxon>Alveolata</taxon>
        <taxon>Ciliophora</taxon>
        <taxon>Intramacronucleata</taxon>
        <taxon>Oligohymenophorea</taxon>
        <taxon>Scuticociliatia</taxon>
        <taxon>Philasterida</taxon>
        <taxon>Pseudocohnilembidae</taxon>
        <taxon>Pseudocohnilembus</taxon>
    </lineage>
</organism>
<evidence type="ECO:0000256" key="1">
    <source>
        <dbReference type="SAM" id="Coils"/>
    </source>
</evidence>
<dbReference type="Proteomes" id="UP000054937">
    <property type="component" value="Unassembled WGS sequence"/>
</dbReference>
<evidence type="ECO:0000313" key="2">
    <source>
        <dbReference type="EMBL" id="KRX07169.1"/>
    </source>
</evidence>
<feature type="coiled-coil region" evidence="1">
    <location>
        <begin position="117"/>
        <end position="144"/>
    </location>
</feature>
<proteinExistence type="predicted"/>